<dbReference type="EMBL" id="JAHHIF010000005">
    <property type="protein sequence ID" value="MBW4543796.1"/>
    <property type="molecule type" value="Genomic_DNA"/>
</dbReference>
<proteinExistence type="predicted"/>
<dbReference type="Proteomes" id="UP000753908">
    <property type="component" value="Unassembled WGS sequence"/>
</dbReference>
<reference evidence="1" key="1">
    <citation type="submission" date="2021-05" db="EMBL/GenBank/DDBJ databases">
        <authorList>
            <person name="Pietrasiak N."/>
            <person name="Ward R."/>
            <person name="Stajich J.E."/>
            <person name="Kurbessoian T."/>
        </authorList>
    </citation>
    <scope>NUCLEOTIDE SEQUENCE</scope>
    <source>
        <strain evidence="1">CPER-KK1</strain>
    </source>
</reference>
<evidence type="ECO:0000313" key="1">
    <source>
        <dbReference type="EMBL" id="MBW4543796.1"/>
    </source>
</evidence>
<organism evidence="1 2">
    <name type="scientific">Symplocastrum torsivum CPER-KK1</name>
    <dbReference type="NCBI Taxonomy" id="450513"/>
    <lineage>
        <taxon>Bacteria</taxon>
        <taxon>Bacillati</taxon>
        <taxon>Cyanobacteriota</taxon>
        <taxon>Cyanophyceae</taxon>
        <taxon>Oscillatoriophycideae</taxon>
        <taxon>Oscillatoriales</taxon>
        <taxon>Microcoleaceae</taxon>
        <taxon>Symplocastrum</taxon>
    </lineage>
</organism>
<accession>A0A951U9P9</accession>
<name>A0A951U9P9_9CYAN</name>
<reference evidence="1" key="2">
    <citation type="journal article" date="2022" name="Microbiol. Resour. Announc.">
        <title>Metagenome Sequencing to Explore Phylogenomics of Terrestrial Cyanobacteria.</title>
        <authorList>
            <person name="Ward R.D."/>
            <person name="Stajich J.E."/>
            <person name="Johansen J.R."/>
            <person name="Huntemann M."/>
            <person name="Clum A."/>
            <person name="Foster B."/>
            <person name="Foster B."/>
            <person name="Roux S."/>
            <person name="Palaniappan K."/>
            <person name="Varghese N."/>
            <person name="Mukherjee S."/>
            <person name="Reddy T.B.K."/>
            <person name="Daum C."/>
            <person name="Copeland A."/>
            <person name="Chen I.A."/>
            <person name="Ivanova N.N."/>
            <person name="Kyrpides N.C."/>
            <person name="Shapiro N."/>
            <person name="Eloe-Fadrosh E.A."/>
            <person name="Pietrasiak N."/>
        </authorList>
    </citation>
    <scope>NUCLEOTIDE SEQUENCE</scope>
    <source>
        <strain evidence="1">CPER-KK1</strain>
    </source>
</reference>
<dbReference type="InterPro" id="IPR025458">
    <property type="entry name" value="DUF4278"/>
</dbReference>
<gene>
    <name evidence="1" type="ORF">KME25_05030</name>
</gene>
<evidence type="ECO:0000313" key="2">
    <source>
        <dbReference type="Proteomes" id="UP000753908"/>
    </source>
</evidence>
<sequence length="126" mass="14482">MKLSYRGVNYDQAPSTLEVTEGEIGGMYRGQNWRYHYPRHIATPLPIHNLKYRGVPYGTSQLIATTPAKTGIIRNEREQVIDEWTNLHLQNIRRSLEHRLQVAKANGDQNLIQLLEAESKQMALSL</sequence>
<comment type="caution">
    <text evidence="1">The sequence shown here is derived from an EMBL/GenBank/DDBJ whole genome shotgun (WGS) entry which is preliminary data.</text>
</comment>
<dbReference type="AlphaFoldDB" id="A0A951U9P9"/>
<dbReference type="Pfam" id="PF14105">
    <property type="entry name" value="DUF4278"/>
    <property type="match status" value="1"/>
</dbReference>
<protein>
    <submittedName>
        <fullName evidence="1">DUF4278 domain-containing protein</fullName>
    </submittedName>
</protein>